<feature type="transmembrane region" description="Helical" evidence="7">
    <location>
        <begin position="63"/>
        <end position="81"/>
    </location>
</feature>
<dbReference type="Proteomes" id="UP000886251">
    <property type="component" value="Unassembled WGS sequence"/>
</dbReference>
<dbReference type="EMBL" id="DRKP01000085">
    <property type="protein sequence ID" value="HEB96277.1"/>
    <property type="molecule type" value="Genomic_DNA"/>
</dbReference>
<keyword evidence="6 7" id="KW-0472">Membrane</keyword>
<dbReference type="AlphaFoldDB" id="A0A831WAL4"/>
<feature type="domain" description="MrpA C-terminal/MbhE" evidence="9">
    <location>
        <begin position="36"/>
        <end position="84"/>
    </location>
</feature>
<dbReference type="PANTHER" id="PTHR33932:SF4">
    <property type="entry name" value="NA(+)_H(+) ANTIPORTER SUBUNIT B"/>
    <property type="match status" value="1"/>
</dbReference>
<evidence type="ECO:0000259" key="8">
    <source>
        <dbReference type="Pfam" id="PF04039"/>
    </source>
</evidence>
<organism evidence="10">
    <name type="scientific">Sedimenticola thiotaurini</name>
    <dbReference type="NCBI Taxonomy" id="1543721"/>
    <lineage>
        <taxon>Bacteria</taxon>
        <taxon>Pseudomonadati</taxon>
        <taxon>Pseudomonadota</taxon>
        <taxon>Gammaproteobacteria</taxon>
        <taxon>Chromatiales</taxon>
        <taxon>Sedimenticolaceae</taxon>
        <taxon>Sedimenticola</taxon>
    </lineage>
</organism>
<keyword evidence="5 7" id="KW-1133">Transmembrane helix</keyword>
<evidence type="ECO:0000256" key="5">
    <source>
        <dbReference type="ARBA" id="ARBA00022989"/>
    </source>
</evidence>
<dbReference type="PANTHER" id="PTHR33932">
    <property type="entry name" value="NA(+)/H(+) ANTIPORTER SUBUNIT B"/>
    <property type="match status" value="1"/>
</dbReference>
<accession>A0A831WAL4</accession>
<evidence type="ECO:0000256" key="3">
    <source>
        <dbReference type="ARBA" id="ARBA00022475"/>
    </source>
</evidence>
<feature type="transmembrane region" description="Helical" evidence="7">
    <location>
        <begin position="156"/>
        <end position="178"/>
    </location>
</feature>
<comment type="subcellular location">
    <subcellularLocation>
        <location evidence="1">Cell membrane</location>
        <topology evidence="1">Multi-pass membrane protein</topology>
    </subcellularLocation>
</comment>
<dbReference type="Pfam" id="PF04039">
    <property type="entry name" value="MnhB"/>
    <property type="match status" value="1"/>
</dbReference>
<dbReference type="InterPro" id="IPR046806">
    <property type="entry name" value="MrpA_C/MbhE"/>
</dbReference>
<evidence type="ECO:0000256" key="4">
    <source>
        <dbReference type="ARBA" id="ARBA00022692"/>
    </source>
</evidence>
<evidence type="ECO:0000256" key="1">
    <source>
        <dbReference type="ARBA" id="ARBA00004651"/>
    </source>
</evidence>
<dbReference type="InterPro" id="IPR007182">
    <property type="entry name" value="MnhB"/>
</dbReference>
<feature type="transmembrane region" description="Helical" evidence="7">
    <location>
        <begin position="184"/>
        <end position="206"/>
    </location>
</feature>
<name>A0A831WAL4_9GAMM</name>
<evidence type="ECO:0000256" key="7">
    <source>
        <dbReference type="SAM" id="Phobius"/>
    </source>
</evidence>
<evidence type="ECO:0000259" key="9">
    <source>
        <dbReference type="Pfam" id="PF20501"/>
    </source>
</evidence>
<keyword evidence="4 7" id="KW-0812">Transmembrane</keyword>
<sequence>MRNLASLLFAGGLAFLLMAIAALLPFGHPPVLAGGAILEQAADQVGAANIVTAVVLGYRGLDTLGEITILFAAAAGLGLVLGRRRAGAPRDPDAGPVLRTGAALMFPLLVLVGFHIILHGHLTPGGGFQGGVILAAAFFLPLLARPGTPVDHPGLSLVEGTAGAVFIVTGLVALLTGGEFLQPLLGTGTLGTLFSAGTLPILYLALGLKVGAELAGLLARLADAETDT</sequence>
<evidence type="ECO:0000256" key="6">
    <source>
        <dbReference type="ARBA" id="ARBA00023136"/>
    </source>
</evidence>
<keyword evidence="3" id="KW-1003">Cell membrane</keyword>
<evidence type="ECO:0000256" key="2">
    <source>
        <dbReference type="ARBA" id="ARBA00009425"/>
    </source>
</evidence>
<feature type="transmembrane region" description="Helical" evidence="7">
    <location>
        <begin position="126"/>
        <end position="144"/>
    </location>
</feature>
<feature type="transmembrane region" description="Helical" evidence="7">
    <location>
        <begin position="102"/>
        <end position="120"/>
    </location>
</feature>
<gene>
    <name evidence="10" type="ORF">ENI96_07585</name>
</gene>
<dbReference type="Pfam" id="PF20501">
    <property type="entry name" value="MbhE"/>
    <property type="match status" value="1"/>
</dbReference>
<reference evidence="10" key="1">
    <citation type="journal article" date="2020" name="mSystems">
        <title>Genome- and Community-Level Interaction Insights into Carbon Utilization and Element Cycling Functions of Hydrothermarchaeota in Hydrothermal Sediment.</title>
        <authorList>
            <person name="Zhou Z."/>
            <person name="Liu Y."/>
            <person name="Xu W."/>
            <person name="Pan J."/>
            <person name="Luo Z.H."/>
            <person name="Li M."/>
        </authorList>
    </citation>
    <scope>NUCLEOTIDE SEQUENCE [LARGE SCALE GENOMIC DNA]</scope>
    <source>
        <strain evidence="10">HyVt-443</strain>
    </source>
</reference>
<evidence type="ECO:0000313" key="10">
    <source>
        <dbReference type="EMBL" id="HEB96277.1"/>
    </source>
</evidence>
<protein>
    <submittedName>
        <fullName evidence="10">Sodium:proton antiporter</fullName>
    </submittedName>
</protein>
<proteinExistence type="inferred from homology"/>
<feature type="domain" description="Na+/H+ antiporter MnhB subunit-related protein" evidence="8">
    <location>
        <begin position="97"/>
        <end position="214"/>
    </location>
</feature>
<dbReference type="GO" id="GO:0005886">
    <property type="term" value="C:plasma membrane"/>
    <property type="evidence" value="ECO:0007669"/>
    <property type="project" value="UniProtKB-SubCell"/>
</dbReference>
<comment type="similarity">
    <text evidence="2">Belongs to the CPA3 antiporters (TC 2.A.63) subunit B family.</text>
</comment>
<dbReference type="InterPro" id="IPR050622">
    <property type="entry name" value="CPA3_antiporter_subunitB"/>
</dbReference>
<comment type="caution">
    <text evidence="10">The sequence shown here is derived from an EMBL/GenBank/DDBJ whole genome shotgun (WGS) entry which is preliminary data.</text>
</comment>